<evidence type="ECO:0000256" key="5">
    <source>
        <dbReference type="ARBA" id="ARBA00057022"/>
    </source>
</evidence>
<dbReference type="AlphaFoldDB" id="A0A9N7RP89"/>
<dbReference type="GO" id="GO:0046872">
    <property type="term" value="F:metal ion binding"/>
    <property type="evidence" value="ECO:0007669"/>
    <property type="project" value="UniProtKB-KW"/>
</dbReference>
<dbReference type="Gene3D" id="2.60.120.330">
    <property type="entry name" value="B-lactam Antibiotic, Isopenicillin N Synthase, Chain"/>
    <property type="match status" value="1"/>
</dbReference>
<dbReference type="InterPro" id="IPR026992">
    <property type="entry name" value="DIOX_N"/>
</dbReference>
<evidence type="ECO:0000256" key="6">
    <source>
        <dbReference type="RuleBase" id="RU003682"/>
    </source>
</evidence>
<protein>
    <submittedName>
        <fullName evidence="8">2-oxoglutarate (2OG) and Fe(II)-dependent oxygenase superfamily protein</fullName>
    </submittedName>
</protein>
<evidence type="ECO:0000256" key="4">
    <source>
        <dbReference type="ARBA" id="ARBA00023004"/>
    </source>
</evidence>
<dbReference type="PANTHER" id="PTHR47990">
    <property type="entry name" value="2-OXOGLUTARATE (2OG) AND FE(II)-DEPENDENT OXYGENASE SUPERFAMILY PROTEIN-RELATED"/>
    <property type="match status" value="1"/>
</dbReference>
<dbReference type="SUPFAM" id="SSF51197">
    <property type="entry name" value="Clavaminate synthase-like"/>
    <property type="match status" value="1"/>
</dbReference>
<comment type="similarity">
    <text evidence="1 6">Belongs to the iron/ascorbate-dependent oxidoreductase family.</text>
</comment>
<gene>
    <name evidence="8" type="ORF">SHERM_05688</name>
</gene>
<dbReference type="GO" id="GO:0016706">
    <property type="term" value="F:2-oxoglutarate-dependent dioxygenase activity"/>
    <property type="evidence" value="ECO:0007669"/>
    <property type="project" value="UniProtKB-ARBA"/>
</dbReference>
<evidence type="ECO:0000256" key="3">
    <source>
        <dbReference type="ARBA" id="ARBA00023002"/>
    </source>
</evidence>
<keyword evidence="4 6" id="KW-0408">Iron</keyword>
<dbReference type="PROSITE" id="PS51471">
    <property type="entry name" value="FE2OG_OXY"/>
    <property type="match status" value="1"/>
</dbReference>
<dbReference type="GO" id="GO:0002238">
    <property type="term" value="P:response to molecule of fungal origin"/>
    <property type="evidence" value="ECO:0007669"/>
    <property type="project" value="UniProtKB-ARBA"/>
</dbReference>
<comment type="function">
    <text evidence="5">Probable 2-oxoglutarate-dependent dioxygenase that may be involved in glucosinolates biosynthesis. May play a role in the production of aliphatic glucosinolates.</text>
</comment>
<dbReference type="InterPro" id="IPR005123">
    <property type="entry name" value="Oxoglu/Fe-dep_dioxygenase_dom"/>
</dbReference>
<organism evidence="8 9">
    <name type="scientific">Striga hermonthica</name>
    <name type="common">Purple witchweed</name>
    <name type="synonym">Buchnera hermonthica</name>
    <dbReference type="NCBI Taxonomy" id="68872"/>
    <lineage>
        <taxon>Eukaryota</taxon>
        <taxon>Viridiplantae</taxon>
        <taxon>Streptophyta</taxon>
        <taxon>Embryophyta</taxon>
        <taxon>Tracheophyta</taxon>
        <taxon>Spermatophyta</taxon>
        <taxon>Magnoliopsida</taxon>
        <taxon>eudicotyledons</taxon>
        <taxon>Gunneridae</taxon>
        <taxon>Pentapetalae</taxon>
        <taxon>asterids</taxon>
        <taxon>lamiids</taxon>
        <taxon>Lamiales</taxon>
        <taxon>Orobanchaceae</taxon>
        <taxon>Buchnereae</taxon>
        <taxon>Striga</taxon>
    </lineage>
</organism>
<proteinExistence type="inferred from homology"/>
<name>A0A9N7RP89_STRHE</name>
<keyword evidence="2 6" id="KW-0479">Metal-binding</keyword>
<evidence type="ECO:0000256" key="1">
    <source>
        <dbReference type="ARBA" id="ARBA00008056"/>
    </source>
</evidence>
<dbReference type="InterPro" id="IPR050231">
    <property type="entry name" value="Iron_ascorbate_oxido_reductase"/>
</dbReference>
<dbReference type="GO" id="GO:0009805">
    <property type="term" value="P:coumarin biosynthetic process"/>
    <property type="evidence" value="ECO:0007669"/>
    <property type="project" value="UniProtKB-ARBA"/>
</dbReference>
<accession>A0A9N7RP89</accession>
<dbReference type="Pfam" id="PF14226">
    <property type="entry name" value="DIOX_N"/>
    <property type="match status" value="1"/>
</dbReference>
<dbReference type="FunFam" id="2.60.120.330:FF:000022">
    <property type="entry name" value="Probable 2-oxoglutarate-dependent dioxygenase AOP1.2"/>
    <property type="match status" value="1"/>
</dbReference>
<dbReference type="InterPro" id="IPR027443">
    <property type="entry name" value="IPNS-like_sf"/>
</dbReference>
<evidence type="ECO:0000313" key="9">
    <source>
        <dbReference type="Proteomes" id="UP001153555"/>
    </source>
</evidence>
<sequence>MSSLTIPKQLAVIDFTNEDLRPNSICWSNACKEIRTSLENHGCFIALYDKISPQLHLSIFQAANDLFALPTKTKIQNVNEKPYHGYVGQIPIVPLHEGLGIDYANTLEGAQSFTNLMWPEGNDSFRDCSMSFANKVAELDKIVIRMLFESYGVEKYVDSHMDATTYLLRFLKYRAPIEGESTMAFPVHTDKSFITILYQNHVFGLEIQARDGEWISVDFLPNSFVIMAGDTCKAWSNERVLSPSHKVTLDKDVKESRYTIALFSFLNNLIQTPHELVDDKHPLRFKPFVHVDLLKFYDTDRGRRSQNILKDFCGV</sequence>
<evidence type="ECO:0000256" key="2">
    <source>
        <dbReference type="ARBA" id="ARBA00022723"/>
    </source>
</evidence>
<evidence type="ECO:0000313" key="8">
    <source>
        <dbReference type="EMBL" id="CAA0839119.1"/>
    </source>
</evidence>
<dbReference type="OrthoDB" id="288590at2759"/>
<dbReference type="InterPro" id="IPR044861">
    <property type="entry name" value="IPNS-like_FE2OG_OXY"/>
</dbReference>
<dbReference type="Pfam" id="PF03171">
    <property type="entry name" value="2OG-FeII_Oxy"/>
    <property type="match status" value="1"/>
</dbReference>
<dbReference type="Proteomes" id="UP001153555">
    <property type="component" value="Unassembled WGS sequence"/>
</dbReference>
<evidence type="ECO:0000259" key="7">
    <source>
        <dbReference type="PROSITE" id="PS51471"/>
    </source>
</evidence>
<feature type="domain" description="Fe2OG dioxygenase" evidence="7">
    <location>
        <begin position="164"/>
        <end position="266"/>
    </location>
</feature>
<dbReference type="EMBL" id="CACSLK010031421">
    <property type="protein sequence ID" value="CAA0839119.1"/>
    <property type="molecule type" value="Genomic_DNA"/>
</dbReference>
<reference evidence="8" key="1">
    <citation type="submission" date="2019-12" db="EMBL/GenBank/DDBJ databases">
        <authorList>
            <person name="Scholes J."/>
        </authorList>
    </citation>
    <scope>NUCLEOTIDE SEQUENCE</scope>
</reference>
<comment type="caution">
    <text evidence="8">The sequence shown here is derived from an EMBL/GenBank/DDBJ whole genome shotgun (WGS) entry which is preliminary data.</text>
</comment>
<keyword evidence="3 6" id="KW-0560">Oxidoreductase</keyword>
<keyword evidence="9" id="KW-1185">Reference proteome</keyword>